<dbReference type="KEGG" id="mten:GWK48_07985"/>
<dbReference type="InterPro" id="IPR010268">
    <property type="entry name" value="PaREP1"/>
</dbReference>
<evidence type="ECO:0000313" key="2">
    <source>
        <dbReference type="Proteomes" id="UP000509301"/>
    </source>
</evidence>
<dbReference type="GeneID" id="55641878"/>
<sequence>MKEVSVQDAVYLKLEALSLQTRKSISELVADLVLGLLGEEEKFSFLQELSVEMEEEGERLRKEGDLINSGEAFWRSLSYLMRAVGLKVGLDVSSYQDHYSLVEYLAYKTGNNSLIISFVNAERLHGEFHPRPQNPEEFEFRVKHLKSLLNELRNLIDRHNLLV</sequence>
<dbReference type="PANTHER" id="PTHR34237">
    <property type="entry name" value="PAREP8-RELATED"/>
    <property type="match status" value="1"/>
</dbReference>
<accession>A0A6N0NUC1</accession>
<organism evidence="1 2">
    <name type="scientific">Metallosphaera tengchongensis</name>
    <dbReference type="NCBI Taxonomy" id="1532350"/>
    <lineage>
        <taxon>Archaea</taxon>
        <taxon>Thermoproteota</taxon>
        <taxon>Thermoprotei</taxon>
        <taxon>Sulfolobales</taxon>
        <taxon>Sulfolobaceae</taxon>
        <taxon>Metallosphaera</taxon>
    </lineage>
</organism>
<dbReference type="Gene3D" id="1.20.120.330">
    <property type="entry name" value="Nucleotidyltransferases domain 2"/>
    <property type="match status" value="1"/>
</dbReference>
<keyword evidence="2" id="KW-1185">Reference proteome</keyword>
<dbReference type="Pfam" id="PF05942">
    <property type="entry name" value="PaREP1"/>
    <property type="match status" value="1"/>
</dbReference>
<dbReference type="AlphaFoldDB" id="A0A6N0NUC1"/>
<proteinExistence type="predicted"/>
<reference evidence="1 2" key="1">
    <citation type="submission" date="2020-02" db="EMBL/GenBank/DDBJ databases">
        <title>Comparative genome analysis reveals the metabolism and evolution of the thermophilic archaeal genus Metallosphaera.</title>
        <authorList>
            <person name="Jiang C."/>
        </authorList>
    </citation>
    <scope>NUCLEOTIDE SEQUENCE [LARGE SCALE GENOMIC DNA]</scope>
    <source>
        <strain evidence="1 2">Ric-A</strain>
    </source>
</reference>
<dbReference type="EMBL" id="CP049074">
    <property type="protein sequence ID" value="QKR00322.1"/>
    <property type="molecule type" value="Genomic_DNA"/>
</dbReference>
<protein>
    <submittedName>
        <fullName evidence="1">Uncharacterized protein</fullName>
    </submittedName>
</protein>
<dbReference type="OrthoDB" id="30877at2157"/>
<name>A0A6N0NUC1_9CREN</name>
<gene>
    <name evidence="1" type="ORF">GWK48_07985</name>
</gene>
<dbReference type="RefSeq" id="WP_174631197.1">
    <property type="nucleotide sequence ID" value="NZ_CP049074.1"/>
</dbReference>
<dbReference type="Proteomes" id="UP000509301">
    <property type="component" value="Chromosome"/>
</dbReference>
<evidence type="ECO:0000313" key="1">
    <source>
        <dbReference type="EMBL" id="QKR00322.1"/>
    </source>
</evidence>